<dbReference type="EMBL" id="VSSQ01013364">
    <property type="protein sequence ID" value="MPM51327.1"/>
    <property type="molecule type" value="Genomic_DNA"/>
</dbReference>
<accession>A0A645AE77</accession>
<sequence>MHQQVARVEAVLGGQSPVAVELAAQALGDDVRVAEVRRLLVGHQHRQVGVQRRRGVVLLADEDEDHAGHFLGRVGTYGDGADQLVIGGPDDRVQVAGLRAVRVAVVPAGHGLVREAHRLGGQLHAAVQAAVGDRIHRSVGAAGDGDVVAADRDADDAVDLDLFAEAGRVPVVGEAPVRLDVRAVLPGDFGGVADR</sequence>
<evidence type="ECO:0000313" key="1">
    <source>
        <dbReference type="EMBL" id="MPM51327.1"/>
    </source>
</evidence>
<name>A0A645AE77_9ZZZZ</name>
<reference evidence="1" key="1">
    <citation type="submission" date="2019-08" db="EMBL/GenBank/DDBJ databases">
        <authorList>
            <person name="Kucharzyk K."/>
            <person name="Murdoch R.W."/>
            <person name="Higgins S."/>
            <person name="Loffler F."/>
        </authorList>
    </citation>
    <scope>NUCLEOTIDE SEQUENCE</scope>
</reference>
<organism evidence="1">
    <name type="scientific">bioreactor metagenome</name>
    <dbReference type="NCBI Taxonomy" id="1076179"/>
    <lineage>
        <taxon>unclassified sequences</taxon>
        <taxon>metagenomes</taxon>
        <taxon>ecological metagenomes</taxon>
    </lineage>
</organism>
<protein>
    <submittedName>
        <fullName evidence="1">Uncharacterized protein</fullName>
    </submittedName>
</protein>
<proteinExistence type="predicted"/>
<dbReference type="AlphaFoldDB" id="A0A645AE77"/>
<gene>
    <name evidence="1" type="ORF">SDC9_98075</name>
</gene>
<comment type="caution">
    <text evidence="1">The sequence shown here is derived from an EMBL/GenBank/DDBJ whole genome shotgun (WGS) entry which is preliminary data.</text>
</comment>